<dbReference type="GO" id="GO:0106436">
    <property type="term" value="F:glutathione-dependent sulfide quinone oxidoreductase activity"/>
    <property type="evidence" value="ECO:0007669"/>
    <property type="project" value="UniProtKB-EC"/>
</dbReference>
<dbReference type="GO" id="GO:0070224">
    <property type="term" value="F:sulfide:quinone oxidoreductase activity"/>
    <property type="evidence" value="ECO:0007669"/>
    <property type="project" value="TreeGrafter"/>
</dbReference>
<comment type="catalytic activity">
    <reaction evidence="9">
        <text>ubiquinone-10 + hydrogen sulfide + sulfite + 2 H(+) = ubiquinol-10 + thiosulfate</text>
        <dbReference type="Rhea" id="RHEA:38359"/>
        <dbReference type="ChEBI" id="CHEBI:15378"/>
        <dbReference type="ChEBI" id="CHEBI:17359"/>
        <dbReference type="ChEBI" id="CHEBI:29919"/>
        <dbReference type="ChEBI" id="CHEBI:33542"/>
        <dbReference type="ChEBI" id="CHEBI:46245"/>
        <dbReference type="ChEBI" id="CHEBI:64183"/>
    </reaction>
    <physiologicalReaction direction="left-to-right" evidence="9">
        <dbReference type="Rhea" id="RHEA:38360"/>
    </physiologicalReaction>
</comment>
<evidence type="ECO:0000256" key="9">
    <source>
        <dbReference type="ARBA" id="ARBA00051038"/>
    </source>
</evidence>
<evidence type="ECO:0000256" key="2">
    <source>
        <dbReference type="ARBA" id="ARBA00004173"/>
    </source>
</evidence>
<dbReference type="GO" id="GO:0005739">
    <property type="term" value="C:mitochondrion"/>
    <property type="evidence" value="ECO:0007669"/>
    <property type="project" value="UniProtKB-SubCell"/>
</dbReference>
<name>A0AAV2T3H4_CALDB</name>
<organism evidence="18 19">
    <name type="scientific">Calicophoron daubneyi</name>
    <name type="common">Rumen fluke</name>
    <name type="synonym">Paramphistomum daubneyi</name>
    <dbReference type="NCBI Taxonomy" id="300641"/>
    <lineage>
        <taxon>Eukaryota</taxon>
        <taxon>Metazoa</taxon>
        <taxon>Spiralia</taxon>
        <taxon>Lophotrochozoa</taxon>
        <taxon>Platyhelminthes</taxon>
        <taxon>Trematoda</taxon>
        <taxon>Digenea</taxon>
        <taxon>Plagiorchiida</taxon>
        <taxon>Pronocephalata</taxon>
        <taxon>Paramphistomoidea</taxon>
        <taxon>Paramphistomidae</taxon>
        <taxon>Calicophoron</taxon>
    </lineage>
</organism>
<evidence type="ECO:0000259" key="17">
    <source>
        <dbReference type="Pfam" id="PF07992"/>
    </source>
</evidence>
<keyword evidence="4" id="KW-0874">Quinone</keyword>
<dbReference type="InterPro" id="IPR036188">
    <property type="entry name" value="FAD/NAD-bd_sf"/>
</dbReference>
<sequence length="435" mass="49101">MVTLSWFTRVFCVSAPTDTEKKQHHKILIIGGGTGGIAVASRLSRKFPNKIALVEPSKVHFYQPMWTLVGSGLRPLKDSFKPMSDVLPRNVKLIQDRVTKFEPEDSRLVLSNGQELSYDYLVLALGMSLRYEKIPGAVEALEKDPRVCSNYSFNYVPKTVEACRKFSGGHAVFTLPSGPVKCAGASQKIMYMFEDSLRRGGKRDGAEFDYFTAMHQMFTVDRYAESLAQICKKRDIRYHFFHNLVKVDHTKSEAVFENVKTKELKTVHYDLLHITPPMSVPDVLKNTPKMCNPAIHDYVNVDPNTLQHKEFKNVFALGDCAALPTSKTAAAVCCQSDTVSRNLCNLINGGKGDVSKYDGYTACPFITARGRGILAEFNYKHVPLETSPLDQSKDRFFCYFMKTVVMPPIYWHLLIKGRWSGPKLARKILHFGFSE</sequence>
<dbReference type="Proteomes" id="UP001497525">
    <property type="component" value="Unassembled WGS sequence"/>
</dbReference>
<evidence type="ECO:0000256" key="11">
    <source>
        <dbReference type="ARBA" id="ARBA00052986"/>
    </source>
</evidence>
<evidence type="ECO:0000256" key="4">
    <source>
        <dbReference type="ARBA" id="ARBA00022719"/>
    </source>
</evidence>
<evidence type="ECO:0000256" key="8">
    <source>
        <dbReference type="ARBA" id="ARBA00023128"/>
    </source>
</evidence>
<comment type="similarity">
    <text evidence="13">Belongs to the SQRD family.</text>
</comment>
<protein>
    <recommendedName>
        <fullName evidence="15">Sulfide:quinone oxidoreductase, mitochondrial</fullName>
        <ecNumber evidence="14">1.8.5.8</ecNumber>
    </recommendedName>
    <alternativeName>
        <fullName evidence="16">Sulfide quinone oxidoreductase</fullName>
    </alternativeName>
</protein>
<dbReference type="SUPFAM" id="SSF51905">
    <property type="entry name" value="FAD/NAD(P)-binding domain"/>
    <property type="match status" value="2"/>
</dbReference>
<dbReference type="Gene3D" id="3.50.50.60">
    <property type="entry name" value="FAD/NAD(P)-binding domain"/>
    <property type="match status" value="2"/>
</dbReference>
<accession>A0AAV2T3H4</accession>
<keyword evidence="6" id="KW-0809">Transit peptide</keyword>
<evidence type="ECO:0000256" key="15">
    <source>
        <dbReference type="ARBA" id="ARBA00070160"/>
    </source>
</evidence>
<dbReference type="GO" id="GO:0070221">
    <property type="term" value="P:sulfide oxidation, using sulfide:quinone oxidoreductase"/>
    <property type="evidence" value="ECO:0007669"/>
    <property type="project" value="TreeGrafter"/>
</dbReference>
<proteinExistence type="inferred from homology"/>
<dbReference type="EC" id="1.8.5.8" evidence="14"/>
<comment type="caution">
    <text evidence="18">The sequence shown here is derived from an EMBL/GenBank/DDBJ whole genome shotgun (WGS) entry which is preliminary data.</text>
</comment>
<keyword evidence="5" id="KW-0274">FAD</keyword>
<dbReference type="PANTHER" id="PTHR10632">
    <property type="entry name" value="SULFIDE:QUINONE OXIDOREDUCTASE"/>
    <property type="match status" value="1"/>
</dbReference>
<dbReference type="PANTHER" id="PTHR10632:SF2">
    <property type="entry name" value="SULFIDE:QUINONE OXIDOREDUCTASE, MITOCHONDRIAL"/>
    <property type="match status" value="1"/>
</dbReference>
<feature type="domain" description="FAD/NAD(P)-binding" evidence="17">
    <location>
        <begin position="26"/>
        <end position="142"/>
    </location>
</feature>
<evidence type="ECO:0000256" key="16">
    <source>
        <dbReference type="ARBA" id="ARBA00082958"/>
    </source>
</evidence>
<dbReference type="AlphaFoldDB" id="A0AAV2T3H4"/>
<evidence type="ECO:0000256" key="6">
    <source>
        <dbReference type="ARBA" id="ARBA00022946"/>
    </source>
</evidence>
<evidence type="ECO:0000256" key="7">
    <source>
        <dbReference type="ARBA" id="ARBA00023002"/>
    </source>
</evidence>
<evidence type="ECO:0000256" key="5">
    <source>
        <dbReference type="ARBA" id="ARBA00022827"/>
    </source>
</evidence>
<evidence type="ECO:0000256" key="1">
    <source>
        <dbReference type="ARBA" id="ARBA00001974"/>
    </source>
</evidence>
<evidence type="ECO:0000256" key="10">
    <source>
        <dbReference type="ARBA" id="ARBA00052810"/>
    </source>
</evidence>
<gene>
    <name evidence="18" type="ORF">CDAUBV1_LOCUS1280</name>
</gene>
<keyword evidence="3" id="KW-0285">Flavoprotein</keyword>
<keyword evidence="7" id="KW-0560">Oxidoreductase</keyword>
<evidence type="ECO:0000256" key="12">
    <source>
        <dbReference type="ARBA" id="ARBA00059167"/>
    </source>
</evidence>
<dbReference type="GO" id="GO:0048038">
    <property type="term" value="F:quinone binding"/>
    <property type="evidence" value="ECO:0007669"/>
    <property type="project" value="UniProtKB-KW"/>
</dbReference>
<dbReference type="PRINTS" id="PR00368">
    <property type="entry name" value="FADPNR"/>
</dbReference>
<dbReference type="InterPro" id="IPR015904">
    <property type="entry name" value="Sulphide_quinone_reductase"/>
</dbReference>
<dbReference type="InterPro" id="IPR023753">
    <property type="entry name" value="FAD/NAD-binding_dom"/>
</dbReference>
<comment type="function">
    <text evidence="12">Catalyzes the oxidation of hydrogen sulfide with the help of a quinone, such as ubiquinone-10, giving rise to thiosulfate and ultimately to sulfane (molecular sulfur) atoms. Requires an additional electron acceptor; can use sulfite, sulfide or cyanide (in vitro). It is believed the in vivo electron acceptor is glutathione.</text>
</comment>
<dbReference type="GO" id="GO:0071949">
    <property type="term" value="F:FAD binding"/>
    <property type="evidence" value="ECO:0007669"/>
    <property type="project" value="TreeGrafter"/>
</dbReference>
<keyword evidence="8" id="KW-0496">Mitochondrion</keyword>
<evidence type="ECO:0000256" key="3">
    <source>
        <dbReference type="ARBA" id="ARBA00022630"/>
    </source>
</evidence>
<evidence type="ECO:0000313" key="18">
    <source>
        <dbReference type="EMBL" id="CAL5129838.1"/>
    </source>
</evidence>
<evidence type="ECO:0000256" key="13">
    <source>
        <dbReference type="ARBA" id="ARBA00060891"/>
    </source>
</evidence>
<comment type="subcellular location">
    <subcellularLocation>
        <location evidence="2">Mitochondrion</location>
    </subcellularLocation>
</comment>
<dbReference type="EMBL" id="CAXLJL010000052">
    <property type="protein sequence ID" value="CAL5129838.1"/>
    <property type="molecule type" value="Genomic_DNA"/>
</dbReference>
<dbReference type="Pfam" id="PF07992">
    <property type="entry name" value="Pyr_redox_2"/>
    <property type="match status" value="1"/>
</dbReference>
<comment type="cofactor">
    <cofactor evidence="1">
        <name>FAD</name>
        <dbReference type="ChEBI" id="CHEBI:57692"/>
    </cofactor>
</comment>
<evidence type="ECO:0000256" key="14">
    <source>
        <dbReference type="ARBA" id="ARBA00066447"/>
    </source>
</evidence>
<evidence type="ECO:0000313" key="19">
    <source>
        <dbReference type="Proteomes" id="UP001497525"/>
    </source>
</evidence>
<reference evidence="18" key="1">
    <citation type="submission" date="2024-06" db="EMBL/GenBank/DDBJ databases">
        <authorList>
            <person name="Liu X."/>
            <person name="Lenzi L."/>
            <person name="Haldenby T S."/>
            <person name="Uol C."/>
        </authorList>
    </citation>
    <scope>NUCLEOTIDE SEQUENCE</scope>
</reference>
<dbReference type="FunFam" id="3.50.50.60:FF:000034">
    <property type="entry name" value="sulfide:quinone oxidoreductase, mitochondrial"/>
    <property type="match status" value="1"/>
</dbReference>
<comment type="catalytic activity">
    <reaction evidence="10">
        <text>ubiquinone-10 + hydrogen sulfide + glutathione + H(+) = S-sulfanylglutathione + ubiquinol-10</text>
        <dbReference type="Rhea" id="RHEA:62608"/>
        <dbReference type="ChEBI" id="CHEBI:15378"/>
        <dbReference type="ChEBI" id="CHEBI:29919"/>
        <dbReference type="ChEBI" id="CHEBI:46245"/>
        <dbReference type="ChEBI" id="CHEBI:57925"/>
        <dbReference type="ChEBI" id="CHEBI:58905"/>
        <dbReference type="ChEBI" id="CHEBI:64183"/>
    </reaction>
    <physiologicalReaction direction="left-to-right" evidence="10">
        <dbReference type="Rhea" id="RHEA:62609"/>
    </physiologicalReaction>
</comment>
<comment type="catalytic activity">
    <reaction evidence="11">
        <text>a quinone + hydrogen sulfide + glutathione + H(+) = S-sulfanylglutathione + a quinol</text>
        <dbReference type="Rhea" id="RHEA:55156"/>
        <dbReference type="ChEBI" id="CHEBI:15378"/>
        <dbReference type="ChEBI" id="CHEBI:24646"/>
        <dbReference type="ChEBI" id="CHEBI:29919"/>
        <dbReference type="ChEBI" id="CHEBI:57925"/>
        <dbReference type="ChEBI" id="CHEBI:58905"/>
        <dbReference type="ChEBI" id="CHEBI:132124"/>
        <dbReference type="EC" id="1.8.5.8"/>
    </reaction>
    <physiologicalReaction direction="left-to-right" evidence="11">
        <dbReference type="Rhea" id="RHEA:55157"/>
    </physiologicalReaction>
</comment>